<dbReference type="FunFam" id="3.40.50.261:FF:000001">
    <property type="entry name" value="Succinate--CoA ligase [ADP-forming] subunit beta"/>
    <property type="match status" value="1"/>
</dbReference>
<dbReference type="PANTHER" id="PTHR11815:SF10">
    <property type="entry name" value="SUCCINATE--COA LIGASE [GDP-FORMING] SUBUNIT BETA, MITOCHONDRIAL"/>
    <property type="match status" value="1"/>
</dbReference>
<feature type="binding site" evidence="7">
    <location>
        <position position="107"/>
    </location>
    <ligand>
        <name>ATP</name>
        <dbReference type="ChEBI" id="CHEBI:30616"/>
    </ligand>
</feature>
<protein>
    <recommendedName>
        <fullName evidence="7">Succinate--CoA ligase [ADP-forming] subunit beta</fullName>
        <ecNumber evidence="7">6.2.1.5</ecNumber>
    </recommendedName>
    <alternativeName>
        <fullName evidence="7">Succinyl-CoA synthetase subunit beta</fullName>
        <shortName evidence="7">SCS-beta</shortName>
    </alternativeName>
</protein>
<comment type="caution">
    <text evidence="10">The sequence shown here is derived from an EMBL/GenBank/DDBJ whole genome shotgun (WGS) entry which is preliminary data.</text>
</comment>
<dbReference type="GO" id="GO:0005524">
    <property type="term" value="F:ATP binding"/>
    <property type="evidence" value="ECO:0007669"/>
    <property type="project" value="UniProtKB-UniRule"/>
</dbReference>
<dbReference type="PIRSF" id="PIRSF001554">
    <property type="entry name" value="SucCS_beta"/>
    <property type="match status" value="1"/>
</dbReference>
<evidence type="ECO:0000259" key="8">
    <source>
        <dbReference type="Pfam" id="PF00549"/>
    </source>
</evidence>
<sequence>MNLHEYQAKAILAKRGVPIPRGTACFDPLEALIAARNLKTDRVALKAQVHSGGRGKAGGVAVLSLSDDIRERATSMLGMRLITNQTGPEGKPVSALLVEEVVPIDHEFYLGVVLNRTTGRVTIMASAEGGMDIETLAKQSPEKIVTVQVHPLLGLAPFQARRVGYALSDAKDIAEEIAKIVTVLYQIFVDYDCNLVEINPLILTGKKLMALDTKISIDDHSMFRHRELESLRDRTQEDPMELAARKDGLSYVRLDGNIGCIVNGAGLAMATLDLIALHGGAPANFLDVGGGASESVVFDATTILLDDPRVKVVFINIFGGILRCDVLARGVISAVRRKGVTLPIIARIEGTSIEEGRQLFEQSGLPIQLIESLDEAARLVVEKTKSS</sequence>
<dbReference type="Gene3D" id="3.40.50.261">
    <property type="entry name" value="Succinyl-CoA synthetase domains"/>
    <property type="match status" value="1"/>
</dbReference>
<feature type="binding site" evidence="7">
    <location>
        <position position="46"/>
    </location>
    <ligand>
        <name>ATP</name>
        <dbReference type="ChEBI" id="CHEBI:30616"/>
    </ligand>
</feature>
<dbReference type="Gene3D" id="3.30.470.20">
    <property type="entry name" value="ATP-grasp fold, B domain"/>
    <property type="match status" value="1"/>
</dbReference>
<feature type="binding site" evidence="7">
    <location>
        <position position="102"/>
    </location>
    <ligand>
        <name>ATP</name>
        <dbReference type="ChEBI" id="CHEBI:30616"/>
    </ligand>
</feature>
<dbReference type="UniPathway" id="UPA00223">
    <property type="reaction ID" value="UER00999"/>
</dbReference>
<dbReference type="Pfam" id="PF00549">
    <property type="entry name" value="Ligase_CoA"/>
    <property type="match status" value="1"/>
</dbReference>
<dbReference type="AlphaFoldDB" id="A0A7C4EW35"/>
<evidence type="ECO:0000313" key="10">
    <source>
        <dbReference type="EMBL" id="HGH60656.1"/>
    </source>
</evidence>
<dbReference type="InterPro" id="IPR013650">
    <property type="entry name" value="ATP-grasp_succ-CoA_synth-type"/>
</dbReference>
<keyword evidence="2 7" id="KW-0816">Tricarboxylic acid cycle</keyword>
<evidence type="ECO:0000256" key="4">
    <source>
        <dbReference type="ARBA" id="ARBA00022723"/>
    </source>
</evidence>
<evidence type="ECO:0000256" key="6">
    <source>
        <dbReference type="ARBA" id="ARBA00022842"/>
    </source>
</evidence>
<comment type="function">
    <text evidence="7">Succinyl-CoA synthetase functions in the citric acid cycle (TCA), coupling the hydrolysis of succinyl-CoA to the synthesis of either ATP or GTP and thus represents the only step of substrate-level phosphorylation in the TCA. The beta subunit provides nucleotide specificity of the enzyme and binds the substrate succinate, while the binding sites for coenzyme A and phosphate are found in the alpha subunit.</text>
</comment>
<dbReference type="GO" id="GO:0006104">
    <property type="term" value="P:succinyl-CoA metabolic process"/>
    <property type="evidence" value="ECO:0007669"/>
    <property type="project" value="TreeGrafter"/>
</dbReference>
<dbReference type="GO" id="GO:0042709">
    <property type="term" value="C:succinate-CoA ligase complex"/>
    <property type="evidence" value="ECO:0007669"/>
    <property type="project" value="TreeGrafter"/>
</dbReference>
<keyword evidence="3 7" id="KW-0436">Ligase</keyword>
<dbReference type="InterPro" id="IPR005809">
    <property type="entry name" value="Succ_CoA_ligase-like_bsu"/>
</dbReference>
<comment type="similarity">
    <text evidence="1 7">Belongs to the succinate/malate CoA ligase beta subunit family.</text>
</comment>
<keyword evidence="7" id="KW-0067">ATP-binding</keyword>
<evidence type="ECO:0000256" key="3">
    <source>
        <dbReference type="ARBA" id="ARBA00022598"/>
    </source>
</evidence>
<evidence type="ECO:0000256" key="2">
    <source>
        <dbReference type="ARBA" id="ARBA00022532"/>
    </source>
</evidence>
<feature type="binding site" evidence="7">
    <location>
        <begin position="320"/>
        <end position="322"/>
    </location>
    <ligand>
        <name>substrate</name>
        <note>ligand shared with subunit alpha</note>
    </ligand>
</feature>
<dbReference type="InterPro" id="IPR013815">
    <property type="entry name" value="ATP_grasp_subdomain_1"/>
</dbReference>
<gene>
    <name evidence="7" type="primary">sucC</name>
    <name evidence="10" type="ORF">ENV54_05085</name>
</gene>
<dbReference type="Pfam" id="PF08442">
    <property type="entry name" value="ATP-grasp_2"/>
    <property type="match status" value="1"/>
</dbReference>
<comment type="catalytic activity">
    <reaction evidence="7">
        <text>succinate + ATP + CoA = succinyl-CoA + ADP + phosphate</text>
        <dbReference type="Rhea" id="RHEA:17661"/>
        <dbReference type="ChEBI" id="CHEBI:30031"/>
        <dbReference type="ChEBI" id="CHEBI:30616"/>
        <dbReference type="ChEBI" id="CHEBI:43474"/>
        <dbReference type="ChEBI" id="CHEBI:57287"/>
        <dbReference type="ChEBI" id="CHEBI:57292"/>
        <dbReference type="ChEBI" id="CHEBI:456216"/>
        <dbReference type="EC" id="6.2.1.5"/>
    </reaction>
</comment>
<feature type="domain" description="ATP-citrate synthase/succinyl-CoA ligase C-terminal" evidence="8">
    <location>
        <begin position="261"/>
        <end position="378"/>
    </location>
</feature>
<name>A0A7C4EW35_9BACT</name>
<dbReference type="HAMAP" id="MF_00558">
    <property type="entry name" value="Succ_CoA_beta"/>
    <property type="match status" value="1"/>
</dbReference>
<dbReference type="NCBIfam" id="TIGR01016">
    <property type="entry name" value="sucCoAbeta"/>
    <property type="match status" value="1"/>
</dbReference>
<dbReference type="SUPFAM" id="SSF56059">
    <property type="entry name" value="Glutathione synthetase ATP-binding domain-like"/>
    <property type="match status" value="1"/>
</dbReference>
<dbReference type="GO" id="GO:0004775">
    <property type="term" value="F:succinate-CoA ligase (ADP-forming) activity"/>
    <property type="evidence" value="ECO:0007669"/>
    <property type="project" value="UniProtKB-UniRule"/>
</dbReference>
<feature type="binding site" evidence="7">
    <location>
        <position position="212"/>
    </location>
    <ligand>
        <name>Mg(2+)</name>
        <dbReference type="ChEBI" id="CHEBI:18420"/>
    </ligand>
</feature>
<comment type="cofactor">
    <cofactor evidence="7">
        <name>Mg(2+)</name>
        <dbReference type="ChEBI" id="CHEBI:18420"/>
    </cofactor>
    <text evidence="7">Binds 1 Mg(2+) ion per subunit.</text>
</comment>
<evidence type="ECO:0000259" key="9">
    <source>
        <dbReference type="Pfam" id="PF08442"/>
    </source>
</evidence>
<dbReference type="NCBIfam" id="NF001913">
    <property type="entry name" value="PRK00696.1"/>
    <property type="match status" value="1"/>
</dbReference>
<dbReference type="InterPro" id="IPR017866">
    <property type="entry name" value="Succ-CoA_synthase_bsu_CS"/>
</dbReference>
<dbReference type="InterPro" id="IPR016102">
    <property type="entry name" value="Succinyl-CoA_synth-like"/>
</dbReference>
<feature type="binding site" evidence="7">
    <location>
        <position position="99"/>
    </location>
    <ligand>
        <name>ATP</name>
        <dbReference type="ChEBI" id="CHEBI:30616"/>
    </ligand>
</feature>
<feature type="binding site" evidence="7">
    <location>
        <begin position="53"/>
        <end position="55"/>
    </location>
    <ligand>
        <name>ATP</name>
        <dbReference type="ChEBI" id="CHEBI:30616"/>
    </ligand>
</feature>
<proteinExistence type="inferred from homology"/>
<comment type="catalytic activity">
    <reaction evidence="7">
        <text>GTP + succinate + CoA = succinyl-CoA + GDP + phosphate</text>
        <dbReference type="Rhea" id="RHEA:22120"/>
        <dbReference type="ChEBI" id="CHEBI:30031"/>
        <dbReference type="ChEBI" id="CHEBI:37565"/>
        <dbReference type="ChEBI" id="CHEBI:43474"/>
        <dbReference type="ChEBI" id="CHEBI:57287"/>
        <dbReference type="ChEBI" id="CHEBI:57292"/>
        <dbReference type="ChEBI" id="CHEBI:58189"/>
    </reaction>
</comment>
<dbReference type="Gene3D" id="3.30.1490.20">
    <property type="entry name" value="ATP-grasp fold, A domain"/>
    <property type="match status" value="1"/>
</dbReference>
<evidence type="ECO:0000256" key="1">
    <source>
        <dbReference type="ARBA" id="ARBA00009182"/>
    </source>
</evidence>
<keyword evidence="5 7" id="KW-0547">Nucleotide-binding</keyword>
<organism evidence="10">
    <name type="scientific">Desulfomonile tiedjei</name>
    <dbReference type="NCBI Taxonomy" id="2358"/>
    <lineage>
        <taxon>Bacteria</taxon>
        <taxon>Pseudomonadati</taxon>
        <taxon>Thermodesulfobacteriota</taxon>
        <taxon>Desulfomonilia</taxon>
        <taxon>Desulfomonilales</taxon>
        <taxon>Desulfomonilaceae</taxon>
        <taxon>Desulfomonile</taxon>
    </lineage>
</organism>
<comment type="pathway">
    <text evidence="7">Carbohydrate metabolism; tricarboxylic acid cycle; succinate from succinyl-CoA (ligase route): step 1/1.</text>
</comment>
<feature type="domain" description="ATP-grasp fold succinyl-CoA synthetase-type" evidence="9">
    <location>
        <begin position="2"/>
        <end position="202"/>
    </location>
</feature>
<dbReference type="FunFam" id="3.30.470.20:FF:000002">
    <property type="entry name" value="Succinate--CoA ligase [ADP-forming] subunit beta"/>
    <property type="match status" value="1"/>
</dbReference>
<dbReference type="InterPro" id="IPR005811">
    <property type="entry name" value="SUCC_ACL_C"/>
</dbReference>
<dbReference type="PANTHER" id="PTHR11815">
    <property type="entry name" value="SUCCINYL-COA SYNTHETASE BETA CHAIN"/>
    <property type="match status" value="1"/>
</dbReference>
<reference evidence="10" key="1">
    <citation type="journal article" date="2020" name="mSystems">
        <title>Genome- and Community-Level Interaction Insights into Carbon Utilization and Element Cycling Functions of Hydrothermarchaeota in Hydrothermal Sediment.</title>
        <authorList>
            <person name="Zhou Z."/>
            <person name="Liu Y."/>
            <person name="Xu W."/>
            <person name="Pan J."/>
            <person name="Luo Z.H."/>
            <person name="Li M."/>
        </authorList>
    </citation>
    <scope>NUCLEOTIDE SEQUENCE [LARGE SCALE GENOMIC DNA]</scope>
    <source>
        <strain evidence="10">SpSt-769</strain>
    </source>
</reference>
<dbReference type="FunFam" id="3.30.1490.20:FF:000002">
    <property type="entry name" value="Succinate--CoA ligase [ADP-forming] subunit beta"/>
    <property type="match status" value="1"/>
</dbReference>
<dbReference type="EMBL" id="DTGT01000157">
    <property type="protein sequence ID" value="HGH60656.1"/>
    <property type="molecule type" value="Genomic_DNA"/>
</dbReference>
<dbReference type="GO" id="GO:0005829">
    <property type="term" value="C:cytosol"/>
    <property type="evidence" value="ECO:0007669"/>
    <property type="project" value="TreeGrafter"/>
</dbReference>
<feature type="binding site" evidence="7">
    <location>
        <position position="263"/>
    </location>
    <ligand>
        <name>substrate</name>
        <note>ligand shared with subunit alpha</note>
    </ligand>
</feature>
<dbReference type="GO" id="GO:0006099">
    <property type="term" value="P:tricarboxylic acid cycle"/>
    <property type="evidence" value="ECO:0007669"/>
    <property type="project" value="UniProtKB-UniRule"/>
</dbReference>
<dbReference type="GO" id="GO:0000287">
    <property type="term" value="F:magnesium ion binding"/>
    <property type="evidence" value="ECO:0007669"/>
    <property type="project" value="UniProtKB-UniRule"/>
</dbReference>
<evidence type="ECO:0000256" key="7">
    <source>
        <dbReference type="HAMAP-Rule" id="MF_00558"/>
    </source>
</evidence>
<accession>A0A7C4EW35</accession>
<feature type="binding site" evidence="7">
    <location>
        <position position="199"/>
    </location>
    <ligand>
        <name>Mg(2+)</name>
        <dbReference type="ChEBI" id="CHEBI:18420"/>
    </ligand>
</feature>
<dbReference type="PROSITE" id="PS01217">
    <property type="entry name" value="SUCCINYL_COA_LIG_3"/>
    <property type="match status" value="1"/>
</dbReference>
<dbReference type="EC" id="6.2.1.5" evidence="7"/>
<evidence type="ECO:0000256" key="5">
    <source>
        <dbReference type="ARBA" id="ARBA00022741"/>
    </source>
</evidence>
<comment type="subunit">
    <text evidence="7">Heterotetramer of two alpha and two beta subunits.</text>
</comment>
<dbReference type="SUPFAM" id="SSF52210">
    <property type="entry name" value="Succinyl-CoA synthetase domains"/>
    <property type="match status" value="1"/>
</dbReference>
<keyword evidence="6 7" id="KW-0460">Magnesium</keyword>
<keyword evidence="4 7" id="KW-0479">Metal-binding</keyword>